<reference evidence="1" key="1">
    <citation type="submission" date="2019-04" db="EMBL/GenBank/DDBJ databases">
        <authorList>
            <consortium name="Science for Life Laboratories"/>
        </authorList>
    </citation>
    <scope>NUCLEOTIDE SEQUENCE</scope>
    <source>
        <strain evidence="1">MBLW1</strain>
    </source>
</reference>
<organism evidence="1">
    <name type="scientific">Tuwongella immobilis</name>
    <dbReference type="NCBI Taxonomy" id="692036"/>
    <lineage>
        <taxon>Bacteria</taxon>
        <taxon>Pseudomonadati</taxon>
        <taxon>Planctomycetota</taxon>
        <taxon>Planctomycetia</taxon>
        <taxon>Gemmatales</taxon>
        <taxon>Gemmataceae</taxon>
        <taxon>Tuwongella</taxon>
    </lineage>
</organism>
<dbReference type="EMBL" id="LR586016">
    <property type="protein sequence ID" value="VIP02167.1"/>
    <property type="molecule type" value="Genomic_DNA"/>
</dbReference>
<accession>A0A6C2YLB8</accession>
<proteinExistence type="predicted"/>
<dbReference type="AlphaFoldDB" id="A0A6C2YLB8"/>
<sequence>MNESCFVVMAIGDQSYNGETVTAASLEDDYSNVIKEALAQARPGLEIIRSDECSTPGTITTDILTRLMHSTFVVVDITYPNPNVFYELGIRHACKPGTILIRDAGAKIKTPFDVSHQRYIEYRKTPAGIKELASSLRETFAWYHAHPGEPDNHLLMLAKLTKFNFPQYGREDQDEMVDNMAELMGMLITTPQILAASTDQDISEEEKKQLVLQAIASEPNQAKKIFKLMLSIGLKNN</sequence>
<dbReference type="KEGG" id="tim:GMBLW1_17930"/>
<evidence type="ECO:0000313" key="2">
    <source>
        <dbReference type="Proteomes" id="UP000464378"/>
    </source>
</evidence>
<dbReference type="Proteomes" id="UP000464378">
    <property type="component" value="Chromosome"/>
</dbReference>
<dbReference type="RefSeq" id="WP_162657366.1">
    <property type="nucleotide sequence ID" value="NZ_LR593887.1"/>
</dbReference>
<protein>
    <recommendedName>
        <fullName evidence="3">Nucleoside 2-deoxyribosyltransferase</fullName>
    </recommendedName>
</protein>
<keyword evidence="2" id="KW-1185">Reference proteome</keyword>
<evidence type="ECO:0000313" key="1">
    <source>
        <dbReference type="EMBL" id="VIP02167.1"/>
    </source>
</evidence>
<dbReference type="EMBL" id="LR593887">
    <property type="protein sequence ID" value="VTS00588.1"/>
    <property type="molecule type" value="Genomic_DNA"/>
</dbReference>
<name>A0A6C2YLB8_9BACT</name>
<evidence type="ECO:0008006" key="3">
    <source>
        <dbReference type="Google" id="ProtNLM"/>
    </source>
</evidence>
<dbReference type="InParanoid" id="A0A6C2YLB8"/>
<gene>
    <name evidence="1" type="ORF">GMBLW1_17930</name>
</gene>